<organism evidence="1 2">
    <name type="scientific">Laticauda laticaudata</name>
    <name type="common">Blue-ringed sea krait</name>
    <name type="synonym">Blue-lipped sea krait</name>
    <dbReference type="NCBI Taxonomy" id="8630"/>
    <lineage>
        <taxon>Eukaryota</taxon>
        <taxon>Metazoa</taxon>
        <taxon>Chordata</taxon>
        <taxon>Craniata</taxon>
        <taxon>Vertebrata</taxon>
        <taxon>Euteleostomi</taxon>
        <taxon>Lepidosauria</taxon>
        <taxon>Squamata</taxon>
        <taxon>Bifurcata</taxon>
        <taxon>Unidentata</taxon>
        <taxon>Episquamata</taxon>
        <taxon>Toxicofera</taxon>
        <taxon>Serpentes</taxon>
        <taxon>Colubroidea</taxon>
        <taxon>Elapidae</taxon>
        <taxon>Laticaudinae</taxon>
        <taxon>Laticauda</taxon>
    </lineage>
</organism>
<dbReference type="InterPro" id="IPR027417">
    <property type="entry name" value="P-loop_NTPase"/>
</dbReference>
<dbReference type="Ensembl" id="ENSLLTT00000016861.1">
    <property type="protein sequence ID" value="ENSLLTP00000016244.1"/>
    <property type="gene ID" value="ENSLLTG00000012422.1"/>
</dbReference>
<dbReference type="GeneTree" id="ENSGT00940000161736"/>
<protein>
    <submittedName>
        <fullName evidence="1">Uncharacterized protein</fullName>
    </submittedName>
</protein>
<reference evidence="1" key="2">
    <citation type="submission" date="2025-09" db="UniProtKB">
        <authorList>
            <consortium name="Ensembl"/>
        </authorList>
    </citation>
    <scope>IDENTIFICATION</scope>
</reference>
<proteinExistence type="predicted"/>
<reference evidence="1" key="1">
    <citation type="submission" date="2025-08" db="UniProtKB">
        <authorList>
            <consortium name="Ensembl"/>
        </authorList>
    </citation>
    <scope>IDENTIFICATION</scope>
</reference>
<sequence>KAAGGNCSDRGPKRDVHAAKGFILEMYSDIFHQFLDSPLCGSSPSAFRPRFLYHHYTCATDTQNICAVFTDIKDAVLASYLEEFSLV</sequence>
<dbReference type="AlphaFoldDB" id="A0A8C5SBR9"/>
<accession>A0A8C5SBR9</accession>
<evidence type="ECO:0000313" key="1">
    <source>
        <dbReference type="Ensembl" id="ENSLLTP00000016244.1"/>
    </source>
</evidence>
<dbReference type="Gene3D" id="3.40.50.300">
    <property type="entry name" value="P-loop containing nucleotide triphosphate hydrolases"/>
    <property type="match status" value="1"/>
</dbReference>
<name>A0A8C5SBR9_LATLA</name>
<dbReference type="Proteomes" id="UP000694406">
    <property type="component" value="Unplaced"/>
</dbReference>
<keyword evidence="2" id="KW-1185">Reference proteome</keyword>
<evidence type="ECO:0000313" key="2">
    <source>
        <dbReference type="Proteomes" id="UP000694406"/>
    </source>
</evidence>